<dbReference type="PANTHER" id="PTHR44858:SF1">
    <property type="entry name" value="UDP-N-ACETYLGLUCOSAMINE--PEPTIDE N-ACETYLGLUCOSAMINYLTRANSFERASE SPINDLY-RELATED"/>
    <property type="match status" value="1"/>
</dbReference>
<feature type="repeat" description="TPR" evidence="3">
    <location>
        <begin position="181"/>
        <end position="214"/>
    </location>
</feature>
<gene>
    <name evidence="5" type="ordered locus">Metok_0065</name>
</gene>
<keyword evidence="4" id="KW-0812">Transmembrane</keyword>
<feature type="transmembrane region" description="Helical" evidence="4">
    <location>
        <begin position="7"/>
        <end position="28"/>
    </location>
</feature>
<dbReference type="GeneID" id="10772181"/>
<dbReference type="InterPro" id="IPR019734">
    <property type="entry name" value="TPR_rpt"/>
</dbReference>
<dbReference type="STRING" id="647113.Metok_0065"/>
<dbReference type="Proteomes" id="UP000009296">
    <property type="component" value="Chromosome"/>
</dbReference>
<keyword evidence="2 3" id="KW-0802">TPR repeat</keyword>
<dbReference type="HOGENOM" id="CLU_560976_0_0_2"/>
<dbReference type="AlphaFoldDB" id="F8AMM2"/>
<keyword evidence="4" id="KW-0472">Membrane</keyword>
<dbReference type="Pfam" id="PF13181">
    <property type="entry name" value="TPR_8"/>
    <property type="match status" value="1"/>
</dbReference>
<reference evidence="5" key="1">
    <citation type="submission" date="2011-05" db="EMBL/GenBank/DDBJ databases">
        <title>Complete sequence of chromosome of Methanothermococcus okinawensis IH1.</title>
        <authorList>
            <consortium name="US DOE Joint Genome Institute"/>
            <person name="Lucas S."/>
            <person name="Han J."/>
            <person name="Lapidus A."/>
            <person name="Cheng J.-F."/>
            <person name="Goodwin L."/>
            <person name="Pitluck S."/>
            <person name="Peters L."/>
            <person name="Mikhailova N."/>
            <person name="Held B."/>
            <person name="Han C."/>
            <person name="Tapia R."/>
            <person name="Land M."/>
            <person name="Hauser L."/>
            <person name="Kyrpides N."/>
            <person name="Ivanova N."/>
            <person name="Pagani I."/>
            <person name="Sieprawska-Lupa M."/>
            <person name="Takai K."/>
            <person name="Miyazaki J."/>
            <person name="Whitman W."/>
            <person name="Woyke T."/>
        </authorList>
    </citation>
    <scope>NUCLEOTIDE SEQUENCE [LARGE SCALE GENOMIC DNA]</scope>
    <source>
        <strain evidence="5">IH1</strain>
    </source>
</reference>
<evidence type="ECO:0000256" key="2">
    <source>
        <dbReference type="ARBA" id="ARBA00022803"/>
    </source>
</evidence>
<dbReference type="RefSeq" id="WP_013866249.1">
    <property type="nucleotide sequence ID" value="NC_015636.1"/>
</dbReference>
<dbReference type="PROSITE" id="PS50005">
    <property type="entry name" value="TPR"/>
    <property type="match status" value="1"/>
</dbReference>
<dbReference type="InterPro" id="IPR050498">
    <property type="entry name" value="Ycf3"/>
</dbReference>
<keyword evidence="1" id="KW-0677">Repeat</keyword>
<dbReference type="Gene3D" id="1.25.40.10">
    <property type="entry name" value="Tetratricopeptide repeat domain"/>
    <property type="match status" value="3"/>
</dbReference>
<dbReference type="KEGG" id="mok:Metok_0065"/>
<evidence type="ECO:0000313" key="5">
    <source>
        <dbReference type="EMBL" id="AEH06063.1"/>
    </source>
</evidence>
<accession>F8AMM2</accession>
<evidence type="ECO:0000256" key="3">
    <source>
        <dbReference type="PROSITE-ProRule" id="PRU00339"/>
    </source>
</evidence>
<evidence type="ECO:0000256" key="4">
    <source>
        <dbReference type="SAM" id="Phobius"/>
    </source>
</evidence>
<dbReference type="SUPFAM" id="SSF48452">
    <property type="entry name" value="TPR-like"/>
    <property type="match status" value="2"/>
</dbReference>
<dbReference type="Pfam" id="PF14559">
    <property type="entry name" value="TPR_19"/>
    <property type="match status" value="1"/>
</dbReference>
<dbReference type="InterPro" id="IPR011990">
    <property type="entry name" value="TPR-like_helical_dom_sf"/>
</dbReference>
<keyword evidence="4" id="KW-1133">Transmembrane helix</keyword>
<dbReference type="OrthoDB" id="63708at2157"/>
<proteinExistence type="predicted"/>
<keyword evidence="6" id="KW-1185">Reference proteome</keyword>
<organism evidence="5 6">
    <name type="scientific">Methanothermococcus okinawensis (strain DSM 14208 / JCM 11175 / IH1)</name>
    <dbReference type="NCBI Taxonomy" id="647113"/>
    <lineage>
        <taxon>Archaea</taxon>
        <taxon>Methanobacteriati</taxon>
        <taxon>Methanobacteriota</taxon>
        <taxon>Methanomada group</taxon>
        <taxon>Methanococci</taxon>
        <taxon>Methanococcales</taxon>
        <taxon>Methanococcaceae</taxon>
        <taxon>Methanothermococcus</taxon>
    </lineage>
</organism>
<dbReference type="EMBL" id="CP002792">
    <property type="protein sequence ID" value="AEH06063.1"/>
    <property type="molecule type" value="Genomic_DNA"/>
</dbReference>
<name>F8AMM2_METOI</name>
<evidence type="ECO:0000256" key="1">
    <source>
        <dbReference type="ARBA" id="ARBA00022737"/>
    </source>
</evidence>
<protein>
    <submittedName>
        <fullName evidence="5">Tetratricopeptide TPR_1 repeat-containing protein</fullName>
    </submittedName>
</protein>
<sequence length="466" mass="53413">MNKNAKIIVGIICIIATVALAINAYSTYTSKATAIKYTNEAIPIVRDAIANDNMTEYQEAESLLKKAINADPNYPWAWYNLANVYINQDHFHHYDKYPYHTYEQDGLSDEQKYYDEGIHAAKKFMELMPEAKALGLVRIGDANYFYYDSYPDRKNKVLPPYFEASKNIKVLEKYGGKGAVSTLYANIARTYLAMDEFPKALEYYNKSAEVVPEGPAYEHYIWSYIINAEFGNSDYKTANYFCHKFVDEYGPKEDWTMDLGMMPTAVSAYELGKYDEVLKMCNGIFDYDSESAYTGEANRYIAMVDMKKGKKEDAIKHLMKNVEFSTSMTPEAGDDAPADIPVGYYERGLAYYYLGEYTGNKTYYQKALKDFEYLANNKNVSDRIIAHENYYFLGTEMAAFTSAKLGNNEDAVKYAKKAVYELNNDKLQLVGWNKYFGKYANNIYELAKEGKLSNSPLPSFLYQVEH</sequence>
<dbReference type="SMART" id="SM00028">
    <property type="entry name" value="TPR"/>
    <property type="match status" value="4"/>
</dbReference>
<dbReference type="PANTHER" id="PTHR44858">
    <property type="entry name" value="TETRATRICOPEPTIDE REPEAT PROTEIN 6"/>
    <property type="match status" value="1"/>
</dbReference>
<dbReference type="eggNOG" id="arCOG03038">
    <property type="taxonomic scope" value="Archaea"/>
</dbReference>
<evidence type="ECO:0000313" key="6">
    <source>
        <dbReference type="Proteomes" id="UP000009296"/>
    </source>
</evidence>